<dbReference type="Pfam" id="PF01425">
    <property type="entry name" value="Amidase"/>
    <property type="match status" value="1"/>
</dbReference>
<dbReference type="PANTHER" id="PTHR11895">
    <property type="entry name" value="TRANSAMIDASE"/>
    <property type="match status" value="1"/>
</dbReference>
<dbReference type="AlphaFoldDB" id="A0A4S3KB27"/>
<protein>
    <submittedName>
        <fullName evidence="3">Amidase</fullName>
    </submittedName>
</protein>
<dbReference type="GO" id="GO:0003824">
    <property type="term" value="F:catalytic activity"/>
    <property type="evidence" value="ECO:0007669"/>
    <property type="project" value="InterPro"/>
</dbReference>
<evidence type="ECO:0000256" key="1">
    <source>
        <dbReference type="ARBA" id="ARBA00009199"/>
    </source>
</evidence>
<comment type="similarity">
    <text evidence="1">Belongs to the amidase family.</text>
</comment>
<dbReference type="PANTHER" id="PTHR11895:SF7">
    <property type="entry name" value="GLUTAMYL-TRNA(GLN) AMIDOTRANSFERASE SUBUNIT A, MITOCHONDRIAL"/>
    <property type="match status" value="1"/>
</dbReference>
<accession>A0A4S3KB27</accession>
<reference evidence="3 4" key="1">
    <citation type="submission" date="2019-03" db="EMBL/GenBank/DDBJ databases">
        <title>Genomic Encyclopedia of Type Strains, Phase IV (KMG-IV): sequencing the most valuable type-strain genomes for metagenomic binning, comparative biology and taxonomic classification.</title>
        <authorList>
            <person name="Goeker M."/>
        </authorList>
    </citation>
    <scope>NUCLEOTIDE SEQUENCE [LARGE SCALE GENOMIC DNA]</scope>
    <source>
        <strain evidence="3 4">DSM 26377</strain>
    </source>
</reference>
<name>A0A4S3KB27_9GAMM</name>
<keyword evidence="4" id="KW-1185">Reference proteome</keyword>
<sequence>MIFKEYAQHDGLGLADLVRRREVSPEDLVDSAIDAIERLNPTINCVVQILHDRAKAEIKNGLAFGPFRGVPFLVKEFGMHFSGMVASAGSRLAQGYHHEHDTVMMERCRKAGLVAVGTSTLPEMAFNASSEALLYGPTRNPWNTDYSAGGSSGGAGAAVGCGMVPLAHANDGAGSIRNPAAVNGLVGMKVSRGRVPGGPDFGMLLWGLGVEFFETRTVRDSAALLDAVAGPDDGYFYTAPPPRHGFLASAMTTPGRLRIGVVDALPGTRANSPEIADRLSDTCRLLESLGHVCEPLRLEYDAGMFNESTVRLWATTLGSVMDQFALHTGRKIGPDTTEAVTLSIYEFGRSLTAFQLDQAMSQQNLISRAVCTAMKDVDVVLTPGICRDVAKLGEFNQNAPGVDVYAWWQQICATYSTFTPLFNTTGQPALMLPLWQSKAGMPLAMQFVGKAGDEETLYSLAGQLEQAAPWASRRPRHYA</sequence>
<organism evidence="3 4">
    <name type="scientific">Panacagrimonas perspica</name>
    <dbReference type="NCBI Taxonomy" id="381431"/>
    <lineage>
        <taxon>Bacteria</taxon>
        <taxon>Pseudomonadati</taxon>
        <taxon>Pseudomonadota</taxon>
        <taxon>Gammaproteobacteria</taxon>
        <taxon>Nevskiales</taxon>
        <taxon>Nevskiaceae</taxon>
        <taxon>Panacagrimonas</taxon>
    </lineage>
</organism>
<dbReference type="Gene3D" id="3.90.1300.10">
    <property type="entry name" value="Amidase signature (AS) domain"/>
    <property type="match status" value="1"/>
</dbReference>
<feature type="domain" description="Amidase" evidence="2">
    <location>
        <begin position="27"/>
        <end position="457"/>
    </location>
</feature>
<dbReference type="Proteomes" id="UP000295341">
    <property type="component" value="Unassembled WGS sequence"/>
</dbReference>
<comment type="caution">
    <text evidence="3">The sequence shown here is derived from an EMBL/GenBank/DDBJ whole genome shotgun (WGS) entry which is preliminary data.</text>
</comment>
<evidence type="ECO:0000313" key="4">
    <source>
        <dbReference type="Proteomes" id="UP000295341"/>
    </source>
</evidence>
<dbReference type="InterPro" id="IPR000120">
    <property type="entry name" value="Amidase"/>
</dbReference>
<gene>
    <name evidence="3" type="ORF">DFR24_2087</name>
</gene>
<dbReference type="SUPFAM" id="SSF75304">
    <property type="entry name" value="Amidase signature (AS) enzymes"/>
    <property type="match status" value="1"/>
</dbReference>
<proteinExistence type="inferred from homology"/>
<dbReference type="EMBL" id="SOBT01000008">
    <property type="protein sequence ID" value="TDU32687.1"/>
    <property type="molecule type" value="Genomic_DNA"/>
</dbReference>
<dbReference type="RefSeq" id="WP_162851144.1">
    <property type="nucleotide sequence ID" value="NZ_MWIN01000001.1"/>
</dbReference>
<dbReference type="PROSITE" id="PS00571">
    <property type="entry name" value="AMIDASES"/>
    <property type="match status" value="1"/>
</dbReference>
<dbReference type="InterPro" id="IPR036928">
    <property type="entry name" value="AS_sf"/>
</dbReference>
<evidence type="ECO:0000313" key="3">
    <source>
        <dbReference type="EMBL" id="TDU32687.1"/>
    </source>
</evidence>
<dbReference type="InterPro" id="IPR023631">
    <property type="entry name" value="Amidase_dom"/>
</dbReference>
<evidence type="ECO:0000259" key="2">
    <source>
        <dbReference type="Pfam" id="PF01425"/>
    </source>
</evidence>
<dbReference type="InterPro" id="IPR020556">
    <property type="entry name" value="Amidase_CS"/>
</dbReference>